<dbReference type="OrthoDB" id="8824963at2759"/>
<dbReference type="STRING" id="8078.ENSFHEP00000022430"/>
<dbReference type="AlphaFoldDB" id="A0A3Q2TZE3"/>
<dbReference type="Proteomes" id="UP000265000">
    <property type="component" value="Unplaced"/>
</dbReference>
<accession>A0A3Q2TZE3</accession>
<dbReference type="Ensembl" id="ENSFHET00000012909.1">
    <property type="protein sequence ID" value="ENSFHEP00000022430.1"/>
    <property type="gene ID" value="ENSFHEG00000002804.1"/>
</dbReference>
<protein>
    <submittedName>
        <fullName evidence="3">Leucine-rich repeat neuronal protein 4-like</fullName>
    </submittedName>
</protein>
<keyword evidence="4" id="KW-1185">Reference proteome</keyword>
<feature type="signal peptide" evidence="2">
    <location>
        <begin position="1"/>
        <end position="20"/>
    </location>
</feature>
<keyword evidence="1" id="KW-0472">Membrane</keyword>
<evidence type="ECO:0000313" key="4">
    <source>
        <dbReference type="Proteomes" id="UP000265000"/>
    </source>
</evidence>
<dbReference type="GeneTree" id="ENSGT00940000162696"/>
<reference evidence="3" key="2">
    <citation type="submission" date="2025-09" db="UniProtKB">
        <authorList>
            <consortium name="Ensembl"/>
        </authorList>
    </citation>
    <scope>IDENTIFICATION</scope>
</reference>
<feature type="transmembrane region" description="Helical" evidence="1">
    <location>
        <begin position="209"/>
        <end position="232"/>
    </location>
</feature>
<organism evidence="3 4">
    <name type="scientific">Fundulus heteroclitus</name>
    <name type="common">Killifish</name>
    <name type="synonym">Mummichog</name>
    <dbReference type="NCBI Taxonomy" id="8078"/>
    <lineage>
        <taxon>Eukaryota</taxon>
        <taxon>Metazoa</taxon>
        <taxon>Chordata</taxon>
        <taxon>Craniata</taxon>
        <taxon>Vertebrata</taxon>
        <taxon>Euteleostomi</taxon>
        <taxon>Actinopterygii</taxon>
        <taxon>Neopterygii</taxon>
        <taxon>Teleostei</taxon>
        <taxon>Neoteleostei</taxon>
        <taxon>Acanthomorphata</taxon>
        <taxon>Ovalentaria</taxon>
        <taxon>Atherinomorphae</taxon>
        <taxon>Cyprinodontiformes</taxon>
        <taxon>Fundulidae</taxon>
        <taxon>Fundulus</taxon>
    </lineage>
</organism>
<sequence length="259" mass="28332">MASLYGNLVVILFFVSPTMHSHLFAHASTSSPPITRKRITFLTGLGIENDSNDYEDHTSPPKLVPSVRNPRLFSESAFCLYDPCLENQEPCEVLREKTGCLCPGRTGEDTTPHAPRIQALLPITEGEDTGKIEVQWCAPNSVVNSYRVTIEGTADVTKEFGEESRRGLVGYLEVGTKVCVEAKNKAGHSSPTDFSCTRYERPESSDHKLLAGAIGGGVAFILLLTIIAVVLCRRQMCQKAKRESVTGLGNPSYKSERPS</sequence>
<name>A0A3Q2TZE3_FUNHE</name>
<feature type="chain" id="PRO_5018654678" evidence="2">
    <location>
        <begin position="21"/>
        <end position="259"/>
    </location>
</feature>
<reference evidence="3" key="1">
    <citation type="submission" date="2025-08" db="UniProtKB">
        <authorList>
            <consortium name="Ensembl"/>
        </authorList>
    </citation>
    <scope>IDENTIFICATION</scope>
</reference>
<evidence type="ECO:0000256" key="1">
    <source>
        <dbReference type="SAM" id="Phobius"/>
    </source>
</evidence>
<proteinExistence type="predicted"/>
<keyword evidence="2" id="KW-0732">Signal</keyword>
<keyword evidence="1" id="KW-1133">Transmembrane helix</keyword>
<evidence type="ECO:0000313" key="3">
    <source>
        <dbReference type="Ensembl" id="ENSFHEP00000022430.1"/>
    </source>
</evidence>
<keyword evidence="1" id="KW-0812">Transmembrane</keyword>
<dbReference type="GeneID" id="105928671"/>
<evidence type="ECO:0000256" key="2">
    <source>
        <dbReference type="SAM" id="SignalP"/>
    </source>
</evidence>